<evidence type="ECO:0000313" key="3">
    <source>
        <dbReference type="Proteomes" id="UP000290289"/>
    </source>
</evidence>
<accession>A0A498HP37</accession>
<gene>
    <name evidence="2" type="ORF">DVH24_013419</name>
</gene>
<dbReference type="Proteomes" id="UP000290289">
    <property type="component" value="Chromosome 16"/>
</dbReference>
<reference evidence="2 3" key="1">
    <citation type="submission" date="2018-10" db="EMBL/GenBank/DDBJ databases">
        <title>A high-quality apple genome assembly.</title>
        <authorList>
            <person name="Hu J."/>
        </authorList>
    </citation>
    <scope>NUCLEOTIDE SEQUENCE [LARGE SCALE GENOMIC DNA]</scope>
    <source>
        <strain evidence="3">cv. HFTH1</strain>
        <tissue evidence="2">Young leaf</tissue>
    </source>
</reference>
<comment type="caution">
    <text evidence="2">The sequence shown here is derived from an EMBL/GenBank/DDBJ whole genome shotgun (WGS) entry which is preliminary data.</text>
</comment>
<sequence length="72" mass="7891">MTRHWNIMFDDVEASMDATLEDKSKGIVDSDQDSKATPSSERKGNVNKGYHTSVEALPSSSWSATEACHQAC</sequence>
<organism evidence="2 3">
    <name type="scientific">Malus domestica</name>
    <name type="common">Apple</name>
    <name type="synonym">Pyrus malus</name>
    <dbReference type="NCBI Taxonomy" id="3750"/>
    <lineage>
        <taxon>Eukaryota</taxon>
        <taxon>Viridiplantae</taxon>
        <taxon>Streptophyta</taxon>
        <taxon>Embryophyta</taxon>
        <taxon>Tracheophyta</taxon>
        <taxon>Spermatophyta</taxon>
        <taxon>Magnoliopsida</taxon>
        <taxon>eudicotyledons</taxon>
        <taxon>Gunneridae</taxon>
        <taxon>Pentapetalae</taxon>
        <taxon>rosids</taxon>
        <taxon>fabids</taxon>
        <taxon>Rosales</taxon>
        <taxon>Rosaceae</taxon>
        <taxon>Amygdaloideae</taxon>
        <taxon>Maleae</taxon>
        <taxon>Malus</taxon>
    </lineage>
</organism>
<feature type="compositionally biased region" description="Basic and acidic residues" evidence="1">
    <location>
        <begin position="23"/>
        <end position="44"/>
    </location>
</feature>
<evidence type="ECO:0000313" key="2">
    <source>
        <dbReference type="EMBL" id="RXH70673.1"/>
    </source>
</evidence>
<proteinExistence type="predicted"/>
<name>A0A498HP37_MALDO</name>
<protein>
    <submittedName>
        <fullName evidence="2">Uncharacterized protein</fullName>
    </submittedName>
</protein>
<evidence type="ECO:0000256" key="1">
    <source>
        <dbReference type="SAM" id="MobiDB-lite"/>
    </source>
</evidence>
<dbReference type="EMBL" id="RDQH01000342">
    <property type="protein sequence ID" value="RXH70673.1"/>
    <property type="molecule type" value="Genomic_DNA"/>
</dbReference>
<dbReference type="AlphaFoldDB" id="A0A498HP37"/>
<feature type="region of interest" description="Disordered" evidence="1">
    <location>
        <begin position="23"/>
        <end position="52"/>
    </location>
</feature>
<keyword evidence="3" id="KW-1185">Reference proteome</keyword>